<gene>
    <name evidence="2" type="ORF">MKW98_004621</name>
</gene>
<evidence type="ECO:0000256" key="1">
    <source>
        <dbReference type="SAM" id="Coils"/>
    </source>
</evidence>
<dbReference type="InterPro" id="IPR043164">
    <property type="entry name" value="Ribosomal_uL10-like_insert_sf"/>
</dbReference>
<feature type="coiled-coil region" evidence="1">
    <location>
        <begin position="58"/>
        <end position="85"/>
    </location>
</feature>
<evidence type="ECO:0000313" key="3">
    <source>
        <dbReference type="Proteomes" id="UP001202328"/>
    </source>
</evidence>
<dbReference type="Proteomes" id="UP001202328">
    <property type="component" value="Unassembled WGS sequence"/>
</dbReference>
<keyword evidence="1" id="KW-0175">Coiled coil</keyword>
<comment type="caution">
    <text evidence="2">The sequence shown here is derived from an EMBL/GenBank/DDBJ whole genome shotgun (WGS) entry which is preliminary data.</text>
</comment>
<sequence>MRRTSAKRKSETPAEEDHYTLYFGGIQLPDLEGPLPENMSIFQYETMQYEQILQRQPEKTKEEELQAEEQKRLAVKQKNEAEKREKIQKREMRKYFKNNPLDEKSFVLDIGKYSSLYVFCFGYAKLESPEYQKFMKSLTEDFSSKVYFGFNRSLSRIVGMAPKNKIDKKLKPGDRGYKTEELKRGLHKIGLMLDDDDVGVLLTDKTKEEVLSKFREYRELDFVKPGNTPMEKLDFEKDDVLSLPPRSSAMKLCPKLKELGMPVELSGGLTEKFIVCEDGVRVTENAAKILEHLGRRMFDFVLVPLGCWHSSTGKTEHFDLHLPERQ</sequence>
<keyword evidence="3" id="KW-1185">Reference proteome</keyword>
<reference evidence="2" key="1">
    <citation type="submission" date="2022-04" db="EMBL/GenBank/DDBJ databases">
        <title>A functionally conserved STORR gene fusion in Papaver species that diverged 16.8 million years ago.</title>
        <authorList>
            <person name="Catania T."/>
        </authorList>
    </citation>
    <scope>NUCLEOTIDE SEQUENCE</scope>
    <source>
        <strain evidence="2">S-188037</strain>
    </source>
</reference>
<proteinExistence type="predicted"/>
<dbReference type="PANTHER" id="PTHR45841">
    <property type="entry name" value="MRNA TURNOVER PROTEIN 4 MRTO4"/>
    <property type="match status" value="1"/>
</dbReference>
<dbReference type="GO" id="GO:0030687">
    <property type="term" value="C:preribosome, large subunit precursor"/>
    <property type="evidence" value="ECO:0007669"/>
    <property type="project" value="TreeGrafter"/>
</dbReference>
<dbReference type="EMBL" id="JAJJMB010009125">
    <property type="protein sequence ID" value="KAI3916180.1"/>
    <property type="molecule type" value="Genomic_DNA"/>
</dbReference>
<dbReference type="GO" id="GO:0005730">
    <property type="term" value="C:nucleolus"/>
    <property type="evidence" value="ECO:0007669"/>
    <property type="project" value="TreeGrafter"/>
</dbReference>
<dbReference type="InterPro" id="IPR051742">
    <property type="entry name" value="Ribosome_Assembly_uL10"/>
</dbReference>
<dbReference type="AlphaFoldDB" id="A0AAD4SRA2"/>
<accession>A0AAD4SRA2</accession>
<dbReference type="PANTHER" id="PTHR45841:SF1">
    <property type="entry name" value="MRNA TURNOVER PROTEIN 4 HOMOLOG"/>
    <property type="match status" value="1"/>
</dbReference>
<name>A0AAD4SRA2_9MAGN</name>
<organism evidence="2 3">
    <name type="scientific">Papaver atlanticum</name>
    <dbReference type="NCBI Taxonomy" id="357466"/>
    <lineage>
        <taxon>Eukaryota</taxon>
        <taxon>Viridiplantae</taxon>
        <taxon>Streptophyta</taxon>
        <taxon>Embryophyta</taxon>
        <taxon>Tracheophyta</taxon>
        <taxon>Spermatophyta</taxon>
        <taxon>Magnoliopsida</taxon>
        <taxon>Ranunculales</taxon>
        <taxon>Papaveraceae</taxon>
        <taxon>Papaveroideae</taxon>
        <taxon>Papaver</taxon>
    </lineage>
</organism>
<dbReference type="Gene3D" id="3.90.105.20">
    <property type="match status" value="1"/>
</dbReference>
<dbReference type="GO" id="GO:0003723">
    <property type="term" value="F:RNA binding"/>
    <property type="evidence" value="ECO:0007669"/>
    <property type="project" value="TreeGrafter"/>
</dbReference>
<protein>
    <submittedName>
        <fullName evidence="2">Uncharacterized protein</fullName>
    </submittedName>
</protein>
<dbReference type="GO" id="GO:0000956">
    <property type="term" value="P:nuclear-transcribed mRNA catabolic process"/>
    <property type="evidence" value="ECO:0007669"/>
    <property type="project" value="TreeGrafter"/>
</dbReference>
<evidence type="ECO:0000313" key="2">
    <source>
        <dbReference type="EMBL" id="KAI3916180.1"/>
    </source>
</evidence>
<dbReference type="GO" id="GO:0006364">
    <property type="term" value="P:rRNA processing"/>
    <property type="evidence" value="ECO:0007669"/>
    <property type="project" value="TreeGrafter"/>
</dbReference>
<dbReference type="GO" id="GO:0042273">
    <property type="term" value="P:ribosomal large subunit biogenesis"/>
    <property type="evidence" value="ECO:0007669"/>
    <property type="project" value="TreeGrafter"/>
</dbReference>